<keyword evidence="2" id="KW-1133">Transmembrane helix</keyword>
<feature type="compositionally biased region" description="Polar residues" evidence="1">
    <location>
        <begin position="42"/>
        <end position="61"/>
    </location>
</feature>
<protein>
    <submittedName>
        <fullName evidence="3">Uncharacterized protein</fullName>
    </submittedName>
</protein>
<proteinExistence type="predicted"/>
<gene>
    <name evidence="3" type="ORF">E4U43_008027</name>
</gene>
<feature type="transmembrane region" description="Helical" evidence="2">
    <location>
        <begin position="330"/>
        <end position="353"/>
    </location>
</feature>
<dbReference type="AlphaFoldDB" id="A0A9P7T015"/>
<sequence length="413" mass="45458">MPLLHWATSVAAIGNGQWTVDTAFDAFQPLGPCAAIEPFRTTWGSPGNRPTSGDHGTTAGTKDSEDLVASIPGGHWLRVPISRREPQTKEMMRHLYSLRIWALLFIGSRTTATVPMQELLNTTWPAAHHSWVAGFPDTEPSRVQFTFDSEYGTFCRGKTHPPDEDRVPFPAEGGRLEFATREAGGSTADWDSDWSVNVSFDEWYALGWNGLQTVQPPVVTRVNRNWRWDEGRRSNDSVCSAGLRIVDEVQSAVNARHLRRPHRRHGASARASGSGESNAASVLRQCTYIRFVDESDVKDSGPCGISMPSHVLSPIQSIFERGDGTRTTGYAAWVTLVIVLGVVSLLSLTICFFQKRSRECRKMKGPDGTVYDARTARLAQTQKIVAAPGYATTAMKTATDKGSLLSYEVATEK</sequence>
<comment type="caution">
    <text evidence="3">The sequence shown here is derived from an EMBL/GenBank/DDBJ whole genome shotgun (WGS) entry which is preliminary data.</text>
</comment>
<feature type="region of interest" description="Disordered" evidence="1">
    <location>
        <begin position="40"/>
        <end position="63"/>
    </location>
</feature>
<name>A0A9P7T015_9HYPO</name>
<dbReference type="Proteomes" id="UP000748025">
    <property type="component" value="Unassembled WGS sequence"/>
</dbReference>
<evidence type="ECO:0000313" key="4">
    <source>
        <dbReference type="Proteomes" id="UP000748025"/>
    </source>
</evidence>
<keyword evidence="2" id="KW-0812">Transmembrane</keyword>
<evidence type="ECO:0000313" key="3">
    <source>
        <dbReference type="EMBL" id="KAG6011934.1"/>
    </source>
</evidence>
<keyword evidence="2" id="KW-0472">Membrane</keyword>
<evidence type="ECO:0000256" key="1">
    <source>
        <dbReference type="SAM" id="MobiDB-lite"/>
    </source>
</evidence>
<dbReference type="OrthoDB" id="4958950at2759"/>
<evidence type="ECO:0000256" key="2">
    <source>
        <dbReference type="SAM" id="Phobius"/>
    </source>
</evidence>
<keyword evidence="4" id="KW-1185">Reference proteome</keyword>
<dbReference type="EMBL" id="SRPW01000806">
    <property type="protein sequence ID" value="KAG6011934.1"/>
    <property type="molecule type" value="Genomic_DNA"/>
</dbReference>
<accession>A0A9P7T015</accession>
<organism evidence="3 4">
    <name type="scientific">Claviceps pusilla</name>
    <dbReference type="NCBI Taxonomy" id="123648"/>
    <lineage>
        <taxon>Eukaryota</taxon>
        <taxon>Fungi</taxon>
        <taxon>Dikarya</taxon>
        <taxon>Ascomycota</taxon>
        <taxon>Pezizomycotina</taxon>
        <taxon>Sordariomycetes</taxon>
        <taxon>Hypocreomycetidae</taxon>
        <taxon>Hypocreales</taxon>
        <taxon>Clavicipitaceae</taxon>
        <taxon>Claviceps</taxon>
    </lineage>
</organism>
<reference evidence="3" key="1">
    <citation type="journal article" date="2020" name="bioRxiv">
        <title>Whole genome comparisons of ergot fungi reveals the divergence and evolution of species within the genus Claviceps are the result of varying mechanisms driving genome evolution and host range expansion.</title>
        <authorList>
            <person name="Wyka S.A."/>
            <person name="Mondo S.J."/>
            <person name="Liu M."/>
            <person name="Dettman J."/>
            <person name="Nalam V."/>
            <person name="Broders K.D."/>
        </authorList>
    </citation>
    <scope>NUCLEOTIDE SEQUENCE</scope>
    <source>
        <strain evidence="3">CCC 602</strain>
    </source>
</reference>